<comment type="caution">
    <text evidence="7">The sequence shown here is derived from an EMBL/GenBank/DDBJ whole genome shotgun (WGS) entry which is preliminary data.</text>
</comment>
<dbReference type="GO" id="GO:0047804">
    <property type="term" value="F:cysteine-S-conjugate beta-lyase activity"/>
    <property type="evidence" value="ECO:0007669"/>
    <property type="project" value="UniProtKB-EC"/>
</dbReference>
<dbReference type="SUPFAM" id="SSF53383">
    <property type="entry name" value="PLP-dependent transferases"/>
    <property type="match status" value="1"/>
</dbReference>
<evidence type="ECO:0000256" key="1">
    <source>
        <dbReference type="ARBA" id="ARBA00001933"/>
    </source>
</evidence>
<evidence type="ECO:0000313" key="7">
    <source>
        <dbReference type="EMBL" id="VNH04155.1"/>
    </source>
</evidence>
<organism evidence="7 8">
    <name type="scientific">Streptococcus pneumoniae</name>
    <dbReference type="NCBI Taxonomy" id="1313"/>
    <lineage>
        <taxon>Bacteria</taxon>
        <taxon>Bacillati</taxon>
        <taxon>Bacillota</taxon>
        <taxon>Bacilli</taxon>
        <taxon>Lactobacillales</taxon>
        <taxon>Streptococcaceae</taxon>
        <taxon>Streptococcus</taxon>
    </lineage>
</organism>
<comment type="similarity">
    <text evidence="5">Belongs to the class-II pyridoxal-phosphate-dependent aminotransferase family. MalY/PatB cystathionine beta-lyase subfamily.</text>
</comment>
<gene>
    <name evidence="7" type="primary">patB_2</name>
    <name evidence="7" type="ORF">SAMEA3353485_01584</name>
</gene>
<name>A0AA95D8K3_STREE</name>
<feature type="domain" description="Aminotransferase class I/classII large" evidence="6">
    <location>
        <begin position="63"/>
        <end position="192"/>
    </location>
</feature>
<evidence type="ECO:0000256" key="4">
    <source>
        <dbReference type="ARBA" id="ARBA00023239"/>
    </source>
</evidence>
<reference evidence="7 8" key="1">
    <citation type="submission" date="2019-04" db="EMBL/GenBank/DDBJ databases">
        <authorList>
            <consortium name="Pathogen Informatics"/>
        </authorList>
    </citation>
    <scope>NUCLEOTIDE SEQUENCE [LARGE SCALE GENOMIC DNA]</scope>
    <source>
        <strain evidence="7 8">GPSC211</strain>
    </source>
</reference>
<dbReference type="PANTHER" id="PTHR43525:SF1">
    <property type="entry name" value="PROTEIN MALY"/>
    <property type="match status" value="1"/>
</dbReference>
<dbReference type="InterPro" id="IPR015422">
    <property type="entry name" value="PyrdxlP-dep_Trfase_small"/>
</dbReference>
<dbReference type="RefSeq" id="WP_228325779.1">
    <property type="nucleotide sequence ID" value="NZ_CJZH01000006.1"/>
</dbReference>
<keyword evidence="4 7" id="KW-0456">Lyase</keyword>
<sequence>MANNFMSFPNRIGTNSSKWRIFETNPNMVSSSLADMDFEIPEFIRSVFIDYMALDFMGYSYQSEKALEAILNWEKKEHGYYFDKEKLILLDSVMTGVANAIQAFTNLGDAVLINDPVYPSFKQIIENSGRKPVSSELEIKDGVYRFNFEKFEDCIITNKVKVFVLCNPHNPLGRAWEIAELNKIGNICLKYNPDFIT</sequence>
<proteinExistence type="inferred from homology"/>
<evidence type="ECO:0000259" key="6">
    <source>
        <dbReference type="Pfam" id="PF00155"/>
    </source>
</evidence>
<dbReference type="Gene3D" id="3.40.640.10">
    <property type="entry name" value="Type I PLP-dependent aspartate aminotransferase-like (Major domain)"/>
    <property type="match status" value="1"/>
</dbReference>
<evidence type="ECO:0000256" key="2">
    <source>
        <dbReference type="ARBA" id="ARBA00012224"/>
    </source>
</evidence>
<dbReference type="InterPro" id="IPR051798">
    <property type="entry name" value="Class-II_PLP-Dep_Aminotrans"/>
</dbReference>
<comment type="cofactor">
    <cofactor evidence="1">
        <name>pyridoxal 5'-phosphate</name>
        <dbReference type="ChEBI" id="CHEBI:597326"/>
    </cofactor>
</comment>
<dbReference type="Proteomes" id="UP000310818">
    <property type="component" value="Unassembled WGS sequence"/>
</dbReference>
<evidence type="ECO:0000256" key="3">
    <source>
        <dbReference type="ARBA" id="ARBA00022898"/>
    </source>
</evidence>
<keyword evidence="3" id="KW-0663">Pyridoxal phosphate</keyword>
<dbReference type="Pfam" id="PF00155">
    <property type="entry name" value="Aminotran_1_2"/>
    <property type="match status" value="1"/>
</dbReference>
<dbReference type="Gene3D" id="3.90.1150.10">
    <property type="entry name" value="Aspartate Aminotransferase, domain 1"/>
    <property type="match status" value="1"/>
</dbReference>
<dbReference type="InterPro" id="IPR004839">
    <property type="entry name" value="Aminotransferase_I/II_large"/>
</dbReference>
<dbReference type="InterPro" id="IPR015421">
    <property type="entry name" value="PyrdxlP-dep_Trfase_major"/>
</dbReference>
<dbReference type="EC" id="4.4.1.13" evidence="2"/>
<protein>
    <recommendedName>
        <fullName evidence="2">cysteine-S-conjugate beta-lyase</fullName>
        <ecNumber evidence="2">4.4.1.13</ecNumber>
    </recommendedName>
</protein>
<dbReference type="GO" id="GO:0030170">
    <property type="term" value="F:pyridoxal phosphate binding"/>
    <property type="evidence" value="ECO:0007669"/>
    <property type="project" value="InterPro"/>
</dbReference>
<dbReference type="AlphaFoldDB" id="A0AA95D8K3"/>
<evidence type="ECO:0000256" key="5">
    <source>
        <dbReference type="ARBA" id="ARBA00037974"/>
    </source>
</evidence>
<accession>A0AA95D8K3</accession>
<dbReference type="EMBL" id="CAASRX010000019">
    <property type="protein sequence ID" value="VNH04155.1"/>
    <property type="molecule type" value="Genomic_DNA"/>
</dbReference>
<dbReference type="CDD" id="cd00609">
    <property type="entry name" value="AAT_like"/>
    <property type="match status" value="1"/>
</dbReference>
<evidence type="ECO:0000313" key="8">
    <source>
        <dbReference type="Proteomes" id="UP000310818"/>
    </source>
</evidence>
<dbReference type="PANTHER" id="PTHR43525">
    <property type="entry name" value="PROTEIN MALY"/>
    <property type="match status" value="1"/>
</dbReference>
<dbReference type="InterPro" id="IPR015424">
    <property type="entry name" value="PyrdxlP-dep_Trfase"/>
</dbReference>